<dbReference type="EMBL" id="CP163442">
    <property type="protein sequence ID" value="XDQ50119.1"/>
    <property type="molecule type" value="Genomic_DNA"/>
</dbReference>
<dbReference type="PANTHER" id="PTHR33570:SF2">
    <property type="entry name" value="CARBOXYMUCONOLACTONE DECARBOXYLASE-LIKE DOMAIN-CONTAINING PROTEIN"/>
    <property type="match status" value="1"/>
</dbReference>
<dbReference type="AlphaFoldDB" id="A0AB39RAW6"/>
<dbReference type="PANTHER" id="PTHR33570">
    <property type="entry name" value="4-CARBOXYMUCONOLACTONE DECARBOXYLASE FAMILY PROTEIN"/>
    <property type="match status" value="1"/>
</dbReference>
<keyword evidence="2" id="KW-0614">Plasmid</keyword>
<dbReference type="Pfam" id="PF02627">
    <property type="entry name" value="CMD"/>
    <property type="match status" value="1"/>
</dbReference>
<name>A0AB39RAW6_9ACTN</name>
<geneLocation type="plasmid" evidence="2">
    <name>unnamed1</name>
</geneLocation>
<evidence type="ECO:0000259" key="1">
    <source>
        <dbReference type="Pfam" id="PF02627"/>
    </source>
</evidence>
<dbReference type="RefSeq" id="WP_369228641.1">
    <property type="nucleotide sequence ID" value="NZ_CP163442.1"/>
</dbReference>
<reference evidence="2" key="1">
    <citation type="submission" date="2024-07" db="EMBL/GenBank/DDBJ databases">
        <authorList>
            <person name="Yu S.T."/>
        </authorList>
    </citation>
    <scope>NUCLEOTIDE SEQUENCE</scope>
    <source>
        <strain evidence="2">R39</strain>
        <plasmid evidence="2">unnamed1</plasmid>
    </source>
</reference>
<dbReference type="Gene3D" id="1.20.1290.10">
    <property type="entry name" value="AhpD-like"/>
    <property type="match status" value="1"/>
</dbReference>
<dbReference type="GO" id="GO:0051920">
    <property type="term" value="F:peroxiredoxin activity"/>
    <property type="evidence" value="ECO:0007669"/>
    <property type="project" value="InterPro"/>
</dbReference>
<proteinExistence type="predicted"/>
<dbReference type="SUPFAM" id="SSF69118">
    <property type="entry name" value="AhpD-like"/>
    <property type="match status" value="1"/>
</dbReference>
<organism evidence="2">
    <name type="scientific">Streptomyces sp. R39</name>
    <dbReference type="NCBI Taxonomy" id="3238631"/>
    <lineage>
        <taxon>Bacteria</taxon>
        <taxon>Bacillati</taxon>
        <taxon>Actinomycetota</taxon>
        <taxon>Actinomycetes</taxon>
        <taxon>Kitasatosporales</taxon>
        <taxon>Streptomycetaceae</taxon>
        <taxon>Streptomyces</taxon>
    </lineage>
</organism>
<dbReference type="InterPro" id="IPR003779">
    <property type="entry name" value="CMD-like"/>
</dbReference>
<feature type="domain" description="Carboxymuconolactone decarboxylase-like" evidence="1">
    <location>
        <begin position="44"/>
        <end position="117"/>
    </location>
</feature>
<evidence type="ECO:0000313" key="2">
    <source>
        <dbReference type="EMBL" id="XDQ50119.1"/>
    </source>
</evidence>
<sequence length="121" mass="13286">MDDRDKGINVVREMIPAITADLENGFPEGAFGRELPELALVNVFGRLWSRDGLDRRSRSLVTLGILIALGSTEELKIHFQIALTNGITREELEEVIYHATGYAGFPAANVAYKIATEALGQ</sequence>
<accession>A0AB39RAW6</accession>
<protein>
    <submittedName>
        <fullName evidence="2">Carboxymuconolactone decarboxylase family protein</fullName>
    </submittedName>
</protein>
<dbReference type="InterPro" id="IPR052512">
    <property type="entry name" value="4CMD/NDH-1_regulator"/>
</dbReference>
<gene>
    <name evidence="2" type="ORF">AB5J52_49420</name>
</gene>
<dbReference type="InterPro" id="IPR029032">
    <property type="entry name" value="AhpD-like"/>
</dbReference>